<feature type="binding site" evidence="5">
    <location>
        <begin position="198"/>
        <end position="203"/>
    </location>
    <ligand>
        <name>ATP</name>
        <dbReference type="ChEBI" id="CHEBI:30616"/>
    </ligand>
</feature>
<dbReference type="InterPro" id="IPR023660">
    <property type="entry name" value="Arg_Kinase"/>
</dbReference>
<dbReference type="Gene3D" id="3.30.590.10">
    <property type="entry name" value="Glutamine synthetase/guanido kinase, catalytic domain"/>
    <property type="match status" value="1"/>
</dbReference>
<reference evidence="7" key="2">
    <citation type="submission" date="2021-04" db="EMBL/GenBank/DDBJ databases">
        <authorList>
            <person name="Gilroy R."/>
        </authorList>
    </citation>
    <scope>NUCLEOTIDE SEQUENCE</scope>
    <source>
        <strain evidence="7">ChiHjej8B7-25341</strain>
    </source>
</reference>
<comment type="caution">
    <text evidence="7">The sequence shown here is derived from an EMBL/GenBank/DDBJ whole genome shotgun (WGS) entry which is preliminary data.</text>
</comment>
<feature type="binding site" evidence="5">
    <location>
        <begin position="167"/>
        <end position="171"/>
    </location>
    <ligand>
        <name>ATP</name>
        <dbReference type="ChEBI" id="CHEBI:30616"/>
    </ligand>
</feature>
<keyword evidence="4 5" id="KW-0067">ATP-binding</keyword>
<dbReference type="EMBL" id="DWUW01000188">
    <property type="protein sequence ID" value="HJD31637.1"/>
    <property type="molecule type" value="Genomic_DNA"/>
</dbReference>
<dbReference type="PROSITE" id="PS51510">
    <property type="entry name" value="PHOSPHAGEN_KINASE_C"/>
    <property type="match status" value="1"/>
</dbReference>
<dbReference type="GO" id="GO:0046314">
    <property type="term" value="P:phosphocreatine biosynthetic process"/>
    <property type="evidence" value="ECO:0007669"/>
    <property type="project" value="InterPro"/>
</dbReference>
<feature type="domain" description="Phosphagen kinase C-terminal" evidence="6">
    <location>
        <begin position="14"/>
        <end position="245"/>
    </location>
</feature>
<protein>
    <submittedName>
        <fullName evidence="7">ATP--guanido phosphotransferase</fullName>
    </submittedName>
</protein>
<dbReference type="InterPro" id="IPR000749">
    <property type="entry name" value="ATP-guanido_PTrfase"/>
</dbReference>
<keyword evidence="3 5" id="KW-0418">Kinase</keyword>
<accession>A0A9D2QYN6</accession>
<reference evidence="7" key="1">
    <citation type="journal article" date="2021" name="PeerJ">
        <title>Extensive microbial diversity within the chicken gut microbiome revealed by metagenomics and culture.</title>
        <authorList>
            <person name="Gilroy R."/>
            <person name="Ravi A."/>
            <person name="Getino M."/>
            <person name="Pursley I."/>
            <person name="Horton D.L."/>
            <person name="Alikhan N.F."/>
            <person name="Baker D."/>
            <person name="Gharbi K."/>
            <person name="Hall N."/>
            <person name="Watson M."/>
            <person name="Adriaenssens E.M."/>
            <person name="Foster-Nyarko E."/>
            <person name="Jarju S."/>
            <person name="Secka A."/>
            <person name="Antonio M."/>
            <person name="Oren A."/>
            <person name="Chaudhuri R.R."/>
            <person name="La Ragione R."/>
            <person name="Hildebrand F."/>
            <person name="Pallen M.J."/>
        </authorList>
    </citation>
    <scope>NUCLEOTIDE SEQUENCE</scope>
    <source>
        <strain evidence="7">ChiHjej8B7-25341</strain>
    </source>
</reference>
<dbReference type="GO" id="GO:0005524">
    <property type="term" value="F:ATP binding"/>
    <property type="evidence" value="ECO:0007669"/>
    <property type="project" value="UniProtKB-UniRule"/>
</dbReference>
<feature type="binding site" evidence="5">
    <location>
        <begin position="17"/>
        <end position="21"/>
    </location>
    <ligand>
        <name>ATP</name>
        <dbReference type="ChEBI" id="CHEBI:30616"/>
    </ligand>
</feature>
<dbReference type="InterPro" id="IPR014746">
    <property type="entry name" value="Gln_synth/guanido_kin_cat_dom"/>
</dbReference>
<keyword evidence="2 5" id="KW-0547">Nucleotide-binding</keyword>
<dbReference type="SUPFAM" id="SSF55931">
    <property type="entry name" value="Glutamine synthetase/guanido kinase"/>
    <property type="match status" value="1"/>
</dbReference>
<proteinExistence type="inferred from homology"/>
<name>A0A9D2QYN6_9FIRM</name>
<evidence type="ECO:0000256" key="3">
    <source>
        <dbReference type="ARBA" id="ARBA00022777"/>
    </source>
</evidence>
<evidence type="ECO:0000313" key="8">
    <source>
        <dbReference type="Proteomes" id="UP000823851"/>
    </source>
</evidence>
<dbReference type="PANTHER" id="PTHR11547">
    <property type="entry name" value="ARGININE OR CREATINE KINASE"/>
    <property type="match status" value="1"/>
</dbReference>
<dbReference type="Proteomes" id="UP000823851">
    <property type="component" value="Unassembled WGS sequence"/>
</dbReference>
<comment type="similarity">
    <text evidence="5">Belongs to the ATP:guanido phosphotransferase family.</text>
</comment>
<organism evidence="7 8">
    <name type="scientific">Candidatus Eisenbergiella stercorigallinarum</name>
    <dbReference type="NCBI Taxonomy" id="2838557"/>
    <lineage>
        <taxon>Bacteria</taxon>
        <taxon>Bacillati</taxon>
        <taxon>Bacillota</taxon>
        <taxon>Clostridia</taxon>
        <taxon>Lachnospirales</taxon>
        <taxon>Lachnospiraceae</taxon>
        <taxon>Eisenbergiella</taxon>
    </lineage>
</organism>
<dbReference type="AlphaFoldDB" id="A0A9D2QYN6"/>
<dbReference type="CDD" id="cd07930">
    <property type="entry name" value="bacterial_phosphagen_kinase"/>
    <property type="match status" value="1"/>
</dbReference>
<gene>
    <name evidence="7" type="ORF">H9912_06820</name>
</gene>
<dbReference type="GO" id="GO:0005615">
    <property type="term" value="C:extracellular space"/>
    <property type="evidence" value="ECO:0007669"/>
    <property type="project" value="TreeGrafter"/>
</dbReference>
<evidence type="ECO:0000256" key="2">
    <source>
        <dbReference type="ARBA" id="ARBA00022741"/>
    </source>
</evidence>
<comment type="caution">
    <text evidence="5">Lacks conserved residue(s) required for the propagation of feature annotation.</text>
</comment>
<dbReference type="PANTHER" id="PTHR11547:SF38">
    <property type="entry name" value="ARGININE KINASE 1-RELATED"/>
    <property type="match status" value="1"/>
</dbReference>
<evidence type="ECO:0000256" key="4">
    <source>
        <dbReference type="ARBA" id="ARBA00022840"/>
    </source>
</evidence>
<sequence length="344" mass="38970">MNKWYEDPGTPGSNVIYSRIRLVRNWREYPFPGKMTREQSAEMTGKLYEGLAGIGSLEGKKFRFAYLDRMADLEKTALFERRAINRSVLKKHQPSGLILSEDEREGVVLNGDDHIRIQTVDMGLCLSRLYQRADRIDDYIGNRFDYSFDEKYGYLTSFPTNVGTGLRASAVVHLPVLSRKKNFASLTADMARFGTVIRGVYGDGGENFGSLYQVSNQKTLGQSEKEIIDLVAKTAAELDVQEKKLRKDALRQRPLGRADEAYKSYGVLRYARRLTRKDAMELLSQIMAGINDGILKTDEPCSFFGLMVGIQPANLLSRSEKPLSREELDAARAAFLRERLPEIQ</sequence>
<evidence type="ECO:0000313" key="7">
    <source>
        <dbReference type="EMBL" id="HJD31637.1"/>
    </source>
</evidence>
<evidence type="ECO:0000259" key="6">
    <source>
        <dbReference type="PROSITE" id="PS51510"/>
    </source>
</evidence>
<evidence type="ECO:0000256" key="1">
    <source>
        <dbReference type="ARBA" id="ARBA00022679"/>
    </source>
</evidence>
<feature type="binding site" evidence="5">
    <location>
        <position position="116"/>
    </location>
    <ligand>
        <name>ATP</name>
        <dbReference type="ChEBI" id="CHEBI:30616"/>
    </ligand>
</feature>
<evidence type="ECO:0000256" key="5">
    <source>
        <dbReference type="PROSITE-ProRule" id="PRU00843"/>
    </source>
</evidence>
<dbReference type="GO" id="GO:0004111">
    <property type="term" value="F:creatine kinase activity"/>
    <property type="evidence" value="ECO:0007669"/>
    <property type="project" value="InterPro"/>
</dbReference>
<dbReference type="Pfam" id="PF00217">
    <property type="entry name" value="ATP-gua_Ptrans"/>
    <property type="match status" value="1"/>
</dbReference>
<dbReference type="InterPro" id="IPR022414">
    <property type="entry name" value="ATP-guanido_PTrfase_cat"/>
</dbReference>
<keyword evidence="1 5" id="KW-0808">Transferase</keyword>